<evidence type="ECO:0000256" key="1">
    <source>
        <dbReference type="SAM" id="Phobius"/>
    </source>
</evidence>
<dbReference type="AlphaFoldDB" id="A7B1Y1"/>
<proteinExistence type="predicted"/>
<comment type="caution">
    <text evidence="2">The sequence shown here is derived from an EMBL/GenBank/DDBJ whole genome shotgun (WGS) entry which is preliminary data.</text>
</comment>
<name>A7B1Y1_MEDG7</name>
<gene>
    <name evidence="2" type="ORF">RUMGNA_01557</name>
</gene>
<reference evidence="2 3" key="2">
    <citation type="submission" date="2007-06" db="EMBL/GenBank/DDBJ databases">
        <title>Draft genome sequence of Ruminococcus gnavus (ATCC 29149).</title>
        <authorList>
            <person name="Sudarsanam P."/>
            <person name="Ley R."/>
            <person name="Guruge J."/>
            <person name="Turnbaugh P.J."/>
            <person name="Mahowald M."/>
            <person name="Liep D."/>
            <person name="Gordon J."/>
        </authorList>
    </citation>
    <scope>NUCLEOTIDE SEQUENCE [LARGE SCALE GENOMIC DNA]</scope>
    <source>
        <strain evidence="2 3">ATCC 29149</strain>
    </source>
</reference>
<reference evidence="2 3" key="1">
    <citation type="submission" date="2007-04" db="EMBL/GenBank/DDBJ databases">
        <authorList>
            <person name="Fulton L."/>
            <person name="Clifton S."/>
            <person name="Fulton B."/>
            <person name="Xu J."/>
            <person name="Minx P."/>
            <person name="Pepin K.H."/>
            <person name="Johnson M."/>
            <person name="Thiruvilangam P."/>
            <person name="Bhonagiri V."/>
            <person name="Nash W.E."/>
            <person name="Mardis E.R."/>
            <person name="Wilson R.K."/>
        </authorList>
    </citation>
    <scope>NUCLEOTIDE SEQUENCE [LARGE SCALE GENOMIC DNA]</scope>
    <source>
        <strain evidence="2 3">ATCC 29149</strain>
    </source>
</reference>
<accession>A7B1Y1</accession>
<protein>
    <recommendedName>
        <fullName evidence="4">CPBP family intramembrane metalloprotease</fullName>
    </recommendedName>
</protein>
<keyword evidence="1" id="KW-0472">Membrane</keyword>
<evidence type="ECO:0000313" key="3">
    <source>
        <dbReference type="Proteomes" id="UP000004410"/>
    </source>
</evidence>
<organism evidence="2 3">
    <name type="scientific">Mediterraneibacter gnavus (strain ATCC 29149 / DSM 114966 / JCM 6515 / VPI C7-9)</name>
    <name type="common">Ruminococcus gnavus</name>
    <dbReference type="NCBI Taxonomy" id="411470"/>
    <lineage>
        <taxon>Bacteria</taxon>
        <taxon>Bacillati</taxon>
        <taxon>Bacillota</taxon>
        <taxon>Clostridia</taxon>
        <taxon>Lachnospirales</taxon>
        <taxon>Lachnospiraceae</taxon>
        <taxon>Mediterraneibacter</taxon>
    </lineage>
</organism>
<sequence length="39" mass="4726">MKIYENLYTLKTLPILNTLIFFFGEILFPLSFNILSFFY</sequence>
<evidence type="ECO:0000313" key="2">
    <source>
        <dbReference type="EMBL" id="EDN78253.1"/>
    </source>
</evidence>
<evidence type="ECO:0008006" key="4">
    <source>
        <dbReference type="Google" id="ProtNLM"/>
    </source>
</evidence>
<dbReference type="EMBL" id="AAYG02000011">
    <property type="protein sequence ID" value="EDN78253.1"/>
    <property type="molecule type" value="Genomic_DNA"/>
</dbReference>
<dbReference type="Proteomes" id="UP000004410">
    <property type="component" value="Unassembled WGS sequence"/>
</dbReference>
<keyword evidence="1" id="KW-0812">Transmembrane</keyword>
<keyword evidence="1" id="KW-1133">Transmembrane helix</keyword>
<feature type="transmembrane region" description="Helical" evidence="1">
    <location>
        <begin position="15"/>
        <end position="38"/>
    </location>
</feature>
<dbReference type="PaxDb" id="411470-RUMGNA_01557"/>